<evidence type="ECO:0000256" key="4">
    <source>
        <dbReference type="ARBA" id="ARBA00023136"/>
    </source>
</evidence>
<dbReference type="HOGENOM" id="CLU_835380_0_0_1"/>
<dbReference type="RefSeq" id="XP_001010660.1">
    <property type="nucleotide sequence ID" value="XM_001010660.1"/>
</dbReference>
<dbReference type="SUPFAM" id="SSF103506">
    <property type="entry name" value="Mitochondrial carrier"/>
    <property type="match status" value="1"/>
</dbReference>
<reference evidence="12 13" key="3">
    <citation type="journal article" date="2023" name="Nat. Commun.">
        <title>Structures of Tetrahymena thermophila respiratory megacomplexes on the tubular mitochondrial cristae.</title>
        <authorList>
            <person name="Han F."/>
            <person name="Hu Y."/>
            <person name="Wu M."/>
            <person name="He Z."/>
            <person name="Tian H."/>
            <person name="Zhou L."/>
        </authorList>
    </citation>
    <scope>STRUCTURE BY ELECTRON MICROSCOPY (2.96 ANGSTROMS)</scope>
</reference>
<dbReference type="EMDB" id="EMD-15867"/>
<dbReference type="Proteomes" id="UP000009168">
    <property type="component" value="Unassembled WGS sequence"/>
</dbReference>
<reference evidence="8" key="1">
    <citation type="journal article" date="2006" name="PLoS Biol.">
        <title>Macronuclear genome sequence of the ciliate Tetrahymena thermophila, a model eukaryote.</title>
        <authorList>
            <person name="Eisen J.A."/>
            <person name="Coyne R.S."/>
            <person name="Wu M."/>
            <person name="Wu D."/>
            <person name="Thiagarajan M."/>
            <person name="Wortman J.R."/>
            <person name="Badger J.H."/>
            <person name="Ren Q."/>
            <person name="Amedeo P."/>
            <person name="Jones K.M."/>
            <person name="Tallon L.J."/>
            <person name="Delcher A.L."/>
            <person name="Salzberg S.L."/>
            <person name="Silva J.C."/>
            <person name="Haas B.J."/>
            <person name="Majoros W.H."/>
            <person name="Farzad M."/>
            <person name="Carlton J.M."/>
            <person name="Smith R.K. Jr."/>
            <person name="Garg J."/>
            <person name="Pearlman R.E."/>
            <person name="Karrer K.M."/>
            <person name="Sun L."/>
            <person name="Manning G."/>
            <person name="Elde N.C."/>
            <person name="Turkewitz A.P."/>
            <person name="Asai D.J."/>
            <person name="Wilkes D.E."/>
            <person name="Wang Y."/>
            <person name="Cai H."/>
            <person name="Collins K."/>
            <person name="Stewart B.A."/>
            <person name="Lee S.R."/>
            <person name="Wilamowska K."/>
            <person name="Weinberg Z."/>
            <person name="Ruzzo W.L."/>
            <person name="Wloga D."/>
            <person name="Gaertig J."/>
            <person name="Frankel J."/>
            <person name="Tsao C.-C."/>
            <person name="Gorovsky M.A."/>
            <person name="Keeling P.J."/>
            <person name="Waller R.F."/>
            <person name="Patron N.J."/>
            <person name="Cherry J.M."/>
            <person name="Stover N.A."/>
            <person name="Krieger C.J."/>
            <person name="del Toro C."/>
            <person name="Ryder H.F."/>
            <person name="Williamson S.C."/>
            <person name="Barbeau R.A."/>
            <person name="Hamilton E.P."/>
            <person name="Orias E."/>
        </authorList>
    </citation>
    <scope>NUCLEOTIDE SEQUENCE [LARGE SCALE GENOMIC DNA]</scope>
    <source>
        <strain evidence="8">SB210</strain>
    </source>
</reference>
<dbReference type="GeneID" id="7843527"/>
<evidence type="ECO:0000256" key="6">
    <source>
        <dbReference type="RuleBase" id="RU000488"/>
    </source>
</evidence>
<keyword evidence="4 5" id="KW-0472">Membrane</keyword>
<evidence type="ECO:0000256" key="1">
    <source>
        <dbReference type="ARBA" id="ARBA00004141"/>
    </source>
</evidence>
<feature type="repeat" description="Solcar" evidence="5">
    <location>
        <begin position="146"/>
        <end position="235"/>
    </location>
</feature>
<dbReference type="EMDB" id="EMD-16184"/>
<evidence type="ECO:0007829" key="13">
    <source>
        <dbReference type="PDB" id="8GZU"/>
    </source>
</evidence>
<dbReference type="OMA" id="LTFKLAY"/>
<dbReference type="PROSITE" id="PS50920">
    <property type="entry name" value="SOLCAR"/>
    <property type="match status" value="1"/>
</dbReference>
<dbReference type="EMDB" id="EMD-34373"/>
<dbReference type="PDB" id="8GYM">
    <property type="method" value="EM"/>
    <property type="resolution" value="2.96 A"/>
    <property type="chains" value="M3/m3=1-330"/>
</dbReference>
<dbReference type="InParanoid" id="Q22ZA6"/>
<accession>Q22ZA6</accession>
<dbReference type="eggNOG" id="ENOG502SN8R">
    <property type="taxonomic scope" value="Eukaryota"/>
</dbReference>
<protein>
    <submittedName>
        <fullName evidence="7">Carrier protein</fullName>
    </submittedName>
</protein>
<dbReference type="PDB" id="8B6H">
    <property type="method" value="EM"/>
    <property type="resolution" value="2.60 A"/>
    <property type="chains" value="DU/Du=1-330"/>
</dbReference>
<name>Q22ZA6_TETTS</name>
<keyword evidence="8" id="KW-1185">Reference proteome</keyword>
<organism evidence="7 8">
    <name type="scientific">Tetrahymena thermophila (strain SB210)</name>
    <dbReference type="NCBI Taxonomy" id="312017"/>
    <lineage>
        <taxon>Eukaryota</taxon>
        <taxon>Sar</taxon>
        <taxon>Alveolata</taxon>
        <taxon>Ciliophora</taxon>
        <taxon>Intramacronucleata</taxon>
        <taxon>Oligohymenophorea</taxon>
        <taxon>Hymenostomatida</taxon>
        <taxon>Tetrahymenina</taxon>
        <taxon>Tetrahymenidae</taxon>
        <taxon>Tetrahymena</taxon>
    </lineage>
</organism>
<comment type="subcellular location">
    <subcellularLocation>
        <location evidence="1">Membrane</location>
        <topology evidence="1">Multi-pass membrane protein</topology>
    </subcellularLocation>
</comment>
<dbReference type="InterPro" id="IPR023395">
    <property type="entry name" value="MCP_dom_sf"/>
</dbReference>
<gene>
    <name evidence="7" type="ORF">TTHERM_00112650</name>
</gene>
<dbReference type="EMDB" id="EMD-32325"/>
<dbReference type="EMDB" id="EMD-34403"/>
<evidence type="ECO:0007829" key="12">
    <source>
        <dbReference type="PDB" id="8GYM"/>
    </source>
</evidence>
<keyword evidence="9 10" id="KW-0002">3D-structure</keyword>
<evidence type="ECO:0000256" key="5">
    <source>
        <dbReference type="PROSITE-ProRule" id="PRU00282"/>
    </source>
</evidence>
<keyword evidence="2 5" id="KW-0812">Transmembrane</keyword>
<dbReference type="STRING" id="312017.Q22ZA6"/>
<evidence type="ECO:0000256" key="2">
    <source>
        <dbReference type="ARBA" id="ARBA00022692"/>
    </source>
</evidence>
<keyword evidence="3" id="KW-0677">Repeat</keyword>
<evidence type="ECO:0000256" key="3">
    <source>
        <dbReference type="ARBA" id="ARBA00022737"/>
    </source>
</evidence>
<dbReference type="PDB" id="8BQS">
    <property type="method" value="EM"/>
    <property type="resolution" value="2.90 A"/>
    <property type="chains" value="DU/Du=1-330"/>
</dbReference>
<dbReference type="PDB" id="8GZU">
    <property type="method" value="EM"/>
    <property type="resolution" value="4.18 A"/>
    <property type="chains" value="39/94/M3/m3=1-330"/>
</dbReference>
<dbReference type="PANTHER" id="PTHR24089">
    <property type="entry name" value="SOLUTE CARRIER FAMILY 25"/>
    <property type="match status" value="1"/>
</dbReference>
<dbReference type="GO" id="GO:0016020">
    <property type="term" value="C:membrane"/>
    <property type="evidence" value="ECO:0007669"/>
    <property type="project" value="UniProtKB-SubCell"/>
</dbReference>
<dbReference type="InterPro" id="IPR018108">
    <property type="entry name" value="MCP_transmembrane"/>
</dbReference>
<dbReference type="KEGG" id="tet:TTHERM_00112650"/>
<evidence type="ECO:0000313" key="7">
    <source>
        <dbReference type="EMBL" id="EAR90415.1"/>
    </source>
</evidence>
<evidence type="ECO:0007829" key="11">
    <source>
        <dbReference type="PDB" id="8BQS"/>
    </source>
</evidence>
<keyword evidence="6" id="KW-0813">Transport</keyword>
<dbReference type="Gene3D" id="1.50.40.10">
    <property type="entry name" value="Mitochondrial carrier domain"/>
    <property type="match status" value="1"/>
</dbReference>
<proteinExistence type="evidence at protein level"/>
<dbReference type="Pfam" id="PF00153">
    <property type="entry name" value="Mito_carr"/>
    <property type="match status" value="1"/>
</dbReference>
<evidence type="ECO:0000313" key="8">
    <source>
        <dbReference type="Proteomes" id="UP000009168"/>
    </source>
</evidence>
<reference evidence="9" key="2">
    <citation type="journal article" date="2022" name="Science">
        <title>Structures of &lt;i&gt;Tetrahymena&lt;/i&gt;'s respiratory chain reveal the diversity of eukaryotic core metabolism.</title>
        <authorList>
            <person name="Zhou L."/>
            <person name="Maldonado M."/>
            <person name="Padavannil A."/>
            <person name="Guo F."/>
            <person name="Letts J.A."/>
        </authorList>
    </citation>
    <scope>STRUCTURE BY ELECTRON MICROSCOPY (3.02 ANGSTROMS)</scope>
</reference>
<sequence>MANFVIPYLKPVADFWNSLCIDQHQDSLFQFKGQTGSLGTDWTSKYLRSEQDVYNHKYLQYHKRVHEAPELTDVISDNVYRLTLFAGVERVLSVRQAQAILKTQFAGATENISGAFQTVLNGGIFRRGYFRGALLNLLQFCGAPYQSLIWSRNSGITNQVIVSSIFEAFFYPLDTVKTLIYNDVQGKYKGAFHCASQVVQNAGWSRLYAGIFQKLIFNSALIFHLNQVWDGSSQQWASLALVAAAYPLLVLKTRFQVAGTPLALATSNEVLKVNRKTLYAGLVPYLIFNTLFAYEFAAWHSSTAQERVIGGLQNAMKQFSSPAAEQVWSS</sequence>
<dbReference type="PDB" id="7W5Z">
    <property type="method" value="EM"/>
    <property type="resolution" value="3.02 A"/>
    <property type="chains" value="M3/m3=1-330"/>
</dbReference>
<dbReference type="EMBL" id="GG662798">
    <property type="protein sequence ID" value="EAR90415.1"/>
    <property type="molecule type" value="Genomic_DNA"/>
</dbReference>
<dbReference type="OrthoDB" id="282983at2759"/>
<evidence type="ECO:0007829" key="10">
    <source>
        <dbReference type="PDB" id="8B6H"/>
    </source>
</evidence>
<reference evidence="10 11" key="4">
    <citation type="journal article" date="2023" name="Nature">
        <title>Structural basis of mitochondrial membrane bending by the I-II-III&lt;sub&gt;2&lt;/sub&gt;-IV&lt;sub&gt;2&lt;/sub&gt; supercomplex.</title>
        <authorList>
            <person name="Muhleip A."/>
            <person name="Flygaard R.K."/>
            <person name="Baradaran R."/>
            <person name="Haapanen O."/>
            <person name="Gruhl T."/>
            <person name="Tobiasson V."/>
            <person name="Marechal A."/>
            <person name="Sharma V."/>
            <person name="Amunts A."/>
        </authorList>
    </citation>
    <scope>STRUCTURE BY ELECTRON MICROSCOPY (2.60 ANGSTROMS)</scope>
</reference>
<evidence type="ECO:0007829" key="9">
    <source>
        <dbReference type="PDB" id="7W5Z"/>
    </source>
</evidence>
<dbReference type="AlphaFoldDB" id="Q22ZA6"/>
<comment type="similarity">
    <text evidence="6">Belongs to the mitochondrial carrier (TC 2.A.29) family.</text>
</comment>